<evidence type="ECO:0000313" key="1">
    <source>
        <dbReference type="EMBL" id="GFC80003.1"/>
    </source>
</evidence>
<reference evidence="1" key="1">
    <citation type="journal article" date="2019" name="Sci. Rep.">
        <title>Draft genome of Tanacetum cinerariifolium, the natural source of mosquito coil.</title>
        <authorList>
            <person name="Yamashiro T."/>
            <person name="Shiraishi A."/>
            <person name="Satake H."/>
            <person name="Nakayama K."/>
        </authorList>
    </citation>
    <scope>NUCLEOTIDE SEQUENCE</scope>
</reference>
<proteinExistence type="predicted"/>
<protein>
    <submittedName>
        <fullName evidence="1">Integrase, catalytic region, zinc finger, CCHC-type, peptidase aspartic, catalytic</fullName>
    </submittedName>
</protein>
<name>A0A699R1J1_TANCI</name>
<dbReference type="EMBL" id="BKCJ011073032">
    <property type="protein sequence ID" value="GFC80003.1"/>
    <property type="molecule type" value="Genomic_DNA"/>
</dbReference>
<gene>
    <name evidence="1" type="ORF">Tci_851973</name>
</gene>
<sequence length="110" mass="12791">MHTFNQLQDSEYQWTIDHPLSQVRRNPFKPAKIRRQLATDPEIYMFALTMSTAEPKTIKEGYAQKEGIDFEESFAPVARLDAIWIFVAYAAQKLLILTSMDLKFLSFCKV</sequence>
<dbReference type="AlphaFoldDB" id="A0A699R1J1"/>
<accession>A0A699R1J1</accession>
<organism evidence="1">
    <name type="scientific">Tanacetum cinerariifolium</name>
    <name type="common">Dalmatian daisy</name>
    <name type="synonym">Chrysanthemum cinerariifolium</name>
    <dbReference type="NCBI Taxonomy" id="118510"/>
    <lineage>
        <taxon>Eukaryota</taxon>
        <taxon>Viridiplantae</taxon>
        <taxon>Streptophyta</taxon>
        <taxon>Embryophyta</taxon>
        <taxon>Tracheophyta</taxon>
        <taxon>Spermatophyta</taxon>
        <taxon>Magnoliopsida</taxon>
        <taxon>eudicotyledons</taxon>
        <taxon>Gunneridae</taxon>
        <taxon>Pentapetalae</taxon>
        <taxon>asterids</taxon>
        <taxon>campanulids</taxon>
        <taxon>Asterales</taxon>
        <taxon>Asteraceae</taxon>
        <taxon>Asteroideae</taxon>
        <taxon>Anthemideae</taxon>
        <taxon>Anthemidinae</taxon>
        <taxon>Tanacetum</taxon>
    </lineage>
</organism>
<comment type="caution">
    <text evidence="1">The sequence shown here is derived from an EMBL/GenBank/DDBJ whole genome shotgun (WGS) entry which is preliminary data.</text>
</comment>